<comment type="similarity">
    <text evidence="1">Belongs to the ATG22 family.</text>
</comment>
<evidence type="ECO:0000313" key="5">
    <source>
        <dbReference type="Proteomes" id="UP001179952"/>
    </source>
</evidence>
<feature type="transmembrane region" description="Helical" evidence="3">
    <location>
        <begin position="402"/>
        <end position="423"/>
    </location>
</feature>
<proteinExistence type="inferred from homology"/>
<feature type="transmembrane region" description="Helical" evidence="3">
    <location>
        <begin position="264"/>
        <end position="284"/>
    </location>
</feature>
<feature type="transmembrane region" description="Helical" evidence="3">
    <location>
        <begin position="157"/>
        <end position="178"/>
    </location>
</feature>
<dbReference type="Gene3D" id="1.20.1250.20">
    <property type="entry name" value="MFS general substrate transporter like domains"/>
    <property type="match status" value="1"/>
</dbReference>
<dbReference type="InterPro" id="IPR036259">
    <property type="entry name" value="MFS_trans_sf"/>
</dbReference>
<feature type="transmembrane region" description="Helical" evidence="3">
    <location>
        <begin position="344"/>
        <end position="364"/>
    </location>
</feature>
<organism evidence="4 5">
    <name type="scientific">Acorus gramineus</name>
    <name type="common">Dwarf sweet flag</name>
    <dbReference type="NCBI Taxonomy" id="55184"/>
    <lineage>
        <taxon>Eukaryota</taxon>
        <taxon>Viridiplantae</taxon>
        <taxon>Streptophyta</taxon>
        <taxon>Embryophyta</taxon>
        <taxon>Tracheophyta</taxon>
        <taxon>Spermatophyta</taxon>
        <taxon>Magnoliopsida</taxon>
        <taxon>Liliopsida</taxon>
        <taxon>Acoraceae</taxon>
        <taxon>Acorus</taxon>
    </lineage>
</organism>
<evidence type="ECO:0000256" key="3">
    <source>
        <dbReference type="SAM" id="Phobius"/>
    </source>
</evidence>
<sequence>MAPSPDNKSSSSINIEHPTPEAYGGVPQMIERANSACKEHERVVDPPNKWEVGAWYVYSLCSYFVHAFLVPVIFPLMISMVAPQPVVTEQDRLRTRSGSQCNAKEIKLYQELVHRSIAVGDFHFSPLEWTSISWAIGLTLVGPILPKIARHLDHGPYHALVLGGATAVGAFFCLPTGLFKPIWLFPPYIAPIVAADTIAVTAHTRHLGLMVRGYASNAQPDFPARRAIMGWLSSHATAVGSLGSAIIAAFTYHMLRHDDQRTSLWVVSIFSGLKWFSGIAHAFIVGRPVGQPDPARSSLHIASIAAYPHAVGAVAGVAVSSFALSTVFTAAMLYVVGELCMRPTVLLCLLLVYFTVPVVSMPLMQAVQMLIKADAVRMQVMGLLMSAAVSGVGWYNRRGDWGTAHVLALALAQGTACGLLHAYGRALVADCTPAGREGAFSAWYAFARGVGACAGFALAGARPRDVQTTFGAAFVACFVGVSVLVFGNVSNLRGAEAAGHVGKEEKEAASPARGLDERRGREMVSLRQELRGDEGVEQV</sequence>
<dbReference type="SUPFAM" id="SSF103473">
    <property type="entry name" value="MFS general substrate transporter"/>
    <property type="match status" value="1"/>
</dbReference>
<feature type="transmembrane region" description="Helical" evidence="3">
    <location>
        <begin position="443"/>
        <end position="461"/>
    </location>
</feature>
<feature type="transmembrane region" description="Helical" evidence="3">
    <location>
        <begin position="304"/>
        <end position="337"/>
    </location>
</feature>
<dbReference type="AlphaFoldDB" id="A0AAV9AEJ8"/>
<keyword evidence="3" id="KW-1133">Transmembrane helix</keyword>
<feature type="compositionally biased region" description="Basic and acidic residues" evidence="2">
    <location>
        <begin position="501"/>
        <end position="539"/>
    </location>
</feature>
<feature type="transmembrane region" description="Helical" evidence="3">
    <location>
        <begin position="468"/>
        <end position="487"/>
    </location>
</feature>
<feature type="region of interest" description="Disordered" evidence="2">
    <location>
        <begin position="500"/>
        <end position="539"/>
    </location>
</feature>
<dbReference type="PANTHER" id="PTHR37891:SF1">
    <property type="entry name" value="OS06G0113900 PROTEIN"/>
    <property type="match status" value="1"/>
</dbReference>
<feature type="transmembrane region" description="Helical" evidence="3">
    <location>
        <begin position="55"/>
        <end position="74"/>
    </location>
</feature>
<feature type="transmembrane region" description="Helical" evidence="3">
    <location>
        <begin position="228"/>
        <end position="252"/>
    </location>
</feature>
<evidence type="ECO:0000313" key="4">
    <source>
        <dbReference type="EMBL" id="KAK1262472.1"/>
    </source>
</evidence>
<dbReference type="PANTHER" id="PTHR37891">
    <property type="entry name" value="OS06G0113900 PROTEIN"/>
    <property type="match status" value="1"/>
</dbReference>
<feature type="region of interest" description="Disordered" evidence="2">
    <location>
        <begin position="1"/>
        <end position="24"/>
    </location>
</feature>
<dbReference type="Proteomes" id="UP001179952">
    <property type="component" value="Unassembled WGS sequence"/>
</dbReference>
<name>A0AAV9AEJ8_ACOGR</name>
<reference evidence="4" key="1">
    <citation type="journal article" date="2023" name="Nat. Commun.">
        <title>Diploid and tetraploid genomes of Acorus and the evolution of monocots.</title>
        <authorList>
            <person name="Ma L."/>
            <person name="Liu K.W."/>
            <person name="Li Z."/>
            <person name="Hsiao Y.Y."/>
            <person name="Qi Y."/>
            <person name="Fu T."/>
            <person name="Tang G.D."/>
            <person name="Zhang D."/>
            <person name="Sun W.H."/>
            <person name="Liu D.K."/>
            <person name="Li Y."/>
            <person name="Chen G.Z."/>
            <person name="Liu X.D."/>
            <person name="Liao X.Y."/>
            <person name="Jiang Y.T."/>
            <person name="Yu X."/>
            <person name="Hao Y."/>
            <person name="Huang J."/>
            <person name="Zhao X.W."/>
            <person name="Ke S."/>
            <person name="Chen Y.Y."/>
            <person name="Wu W.L."/>
            <person name="Hsu J.L."/>
            <person name="Lin Y.F."/>
            <person name="Huang M.D."/>
            <person name="Li C.Y."/>
            <person name="Huang L."/>
            <person name="Wang Z.W."/>
            <person name="Zhao X."/>
            <person name="Zhong W.Y."/>
            <person name="Peng D.H."/>
            <person name="Ahmad S."/>
            <person name="Lan S."/>
            <person name="Zhang J.S."/>
            <person name="Tsai W.C."/>
            <person name="Van de Peer Y."/>
            <person name="Liu Z.J."/>
        </authorList>
    </citation>
    <scope>NUCLEOTIDE SEQUENCE</scope>
    <source>
        <strain evidence="4">SCP</strain>
    </source>
</reference>
<keyword evidence="3" id="KW-0812">Transmembrane</keyword>
<comment type="caution">
    <text evidence="4">The sequence shown here is derived from an EMBL/GenBank/DDBJ whole genome shotgun (WGS) entry which is preliminary data.</text>
</comment>
<keyword evidence="3" id="KW-0472">Membrane</keyword>
<dbReference type="Pfam" id="PF11700">
    <property type="entry name" value="ATG22"/>
    <property type="match status" value="1"/>
</dbReference>
<accession>A0AAV9AEJ8</accession>
<reference evidence="4" key="2">
    <citation type="submission" date="2023-06" db="EMBL/GenBank/DDBJ databases">
        <authorList>
            <person name="Ma L."/>
            <person name="Liu K.-W."/>
            <person name="Li Z."/>
            <person name="Hsiao Y.-Y."/>
            <person name="Qi Y."/>
            <person name="Fu T."/>
            <person name="Tang G."/>
            <person name="Zhang D."/>
            <person name="Sun W.-H."/>
            <person name="Liu D.-K."/>
            <person name="Li Y."/>
            <person name="Chen G.-Z."/>
            <person name="Liu X.-D."/>
            <person name="Liao X.-Y."/>
            <person name="Jiang Y.-T."/>
            <person name="Yu X."/>
            <person name="Hao Y."/>
            <person name="Huang J."/>
            <person name="Zhao X.-W."/>
            <person name="Ke S."/>
            <person name="Chen Y.-Y."/>
            <person name="Wu W.-L."/>
            <person name="Hsu J.-L."/>
            <person name="Lin Y.-F."/>
            <person name="Huang M.-D."/>
            <person name="Li C.-Y."/>
            <person name="Huang L."/>
            <person name="Wang Z.-W."/>
            <person name="Zhao X."/>
            <person name="Zhong W.-Y."/>
            <person name="Peng D.-H."/>
            <person name="Ahmad S."/>
            <person name="Lan S."/>
            <person name="Zhang J.-S."/>
            <person name="Tsai W.-C."/>
            <person name="Van De Peer Y."/>
            <person name="Liu Z.-J."/>
        </authorList>
    </citation>
    <scope>NUCLEOTIDE SEQUENCE</scope>
    <source>
        <strain evidence="4">SCP</strain>
        <tissue evidence="4">Leaves</tissue>
    </source>
</reference>
<dbReference type="EMBL" id="JAUJYN010000010">
    <property type="protein sequence ID" value="KAK1262472.1"/>
    <property type="molecule type" value="Genomic_DNA"/>
</dbReference>
<protein>
    <submittedName>
        <fullName evidence="4">Uncharacterized protein</fullName>
    </submittedName>
</protein>
<feature type="transmembrane region" description="Helical" evidence="3">
    <location>
        <begin position="376"/>
        <end position="395"/>
    </location>
</feature>
<feature type="compositionally biased region" description="Polar residues" evidence="2">
    <location>
        <begin position="1"/>
        <end position="14"/>
    </location>
</feature>
<keyword evidence="5" id="KW-1185">Reference proteome</keyword>
<evidence type="ECO:0000256" key="1">
    <source>
        <dbReference type="ARBA" id="ARBA00006978"/>
    </source>
</evidence>
<evidence type="ECO:0000256" key="2">
    <source>
        <dbReference type="SAM" id="MobiDB-lite"/>
    </source>
</evidence>
<dbReference type="InterPro" id="IPR024671">
    <property type="entry name" value="Atg22-like"/>
</dbReference>
<gene>
    <name evidence="4" type="ORF">QJS04_geneDACA008897</name>
</gene>